<feature type="region of interest" description="Disordered" evidence="1">
    <location>
        <begin position="39"/>
        <end position="80"/>
    </location>
</feature>
<evidence type="ECO:0000256" key="1">
    <source>
        <dbReference type="SAM" id="MobiDB-lite"/>
    </source>
</evidence>
<feature type="compositionally biased region" description="Low complexity" evidence="1">
    <location>
        <begin position="60"/>
        <end position="75"/>
    </location>
</feature>
<dbReference type="Proteomes" id="UP000013785">
    <property type="component" value="Unassembled WGS sequence"/>
</dbReference>
<feature type="domain" description="WxL" evidence="3">
    <location>
        <begin position="28"/>
        <end position="249"/>
    </location>
</feature>
<gene>
    <name evidence="5" type="ORF">UC3_00082</name>
    <name evidence="4" type="ORF">UC3_00200</name>
</gene>
<dbReference type="EMBL" id="AJAT01000003">
    <property type="protein sequence ID" value="EOL50034.1"/>
    <property type="molecule type" value="Genomic_DNA"/>
</dbReference>
<dbReference type="EMBL" id="AJAT01000005">
    <property type="protein sequence ID" value="EOL49297.1"/>
    <property type="molecule type" value="Genomic_DNA"/>
</dbReference>
<evidence type="ECO:0000313" key="6">
    <source>
        <dbReference type="Proteomes" id="UP000013785"/>
    </source>
</evidence>
<comment type="caution">
    <text evidence="4">The sequence shown here is derived from an EMBL/GenBank/DDBJ whole genome shotgun (WGS) entry which is preliminary data.</text>
</comment>
<evidence type="ECO:0000313" key="5">
    <source>
        <dbReference type="EMBL" id="EOL50034.1"/>
    </source>
</evidence>
<name>R3WPD7_9ENTE</name>
<dbReference type="STRING" id="154621.RV11_GL002883"/>
<dbReference type="AlphaFoldDB" id="R3WPD7"/>
<feature type="chain" id="PRO_5007722838" description="WxL domain-containing protein" evidence="2">
    <location>
        <begin position="26"/>
        <end position="252"/>
    </location>
</feature>
<keyword evidence="6" id="KW-1185">Reference proteome</keyword>
<reference evidence="4 6" key="1">
    <citation type="submission" date="2013-02" db="EMBL/GenBank/DDBJ databases">
        <title>The Genome Sequence of Enterococcus phoeniculicola BAA-412.</title>
        <authorList>
            <consortium name="The Broad Institute Genome Sequencing Platform"/>
            <consortium name="The Broad Institute Genome Sequencing Center for Infectious Disease"/>
            <person name="Earl A.M."/>
            <person name="Gilmore M.S."/>
            <person name="Lebreton F."/>
            <person name="Walker B."/>
            <person name="Young S.K."/>
            <person name="Zeng Q."/>
            <person name="Gargeya S."/>
            <person name="Fitzgerald M."/>
            <person name="Haas B."/>
            <person name="Abouelleil A."/>
            <person name="Alvarado L."/>
            <person name="Arachchi H.M."/>
            <person name="Berlin A.M."/>
            <person name="Chapman S.B."/>
            <person name="Dewar J."/>
            <person name="Goldberg J."/>
            <person name="Griggs A."/>
            <person name="Gujja S."/>
            <person name="Hansen M."/>
            <person name="Howarth C."/>
            <person name="Imamovic A."/>
            <person name="Larimer J."/>
            <person name="McCowan C."/>
            <person name="Murphy C."/>
            <person name="Neiman D."/>
            <person name="Pearson M."/>
            <person name="Priest M."/>
            <person name="Roberts A."/>
            <person name="Saif S."/>
            <person name="Shea T."/>
            <person name="Sisk P."/>
            <person name="Sykes S."/>
            <person name="Wortman J."/>
            <person name="Nusbaum C."/>
            <person name="Birren B."/>
        </authorList>
    </citation>
    <scope>NUCLEOTIDE SEQUENCE [LARGE SCALE GENOMIC DNA]</scope>
    <source>
        <strain evidence="4 6">ATCC BAA-412</strain>
    </source>
</reference>
<dbReference type="PATRIC" id="fig|1158610.3.peg.179"/>
<feature type="compositionally biased region" description="Basic and acidic residues" evidence="1">
    <location>
        <begin position="39"/>
        <end position="48"/>
    </location>
</feature>
<evidence type="ECO:0000259" key="3">
    <source>
        <dbReference type="Pfam" id="PF13731"/>
    </source>
</evidence>
<dbReference type="HOGENOM" id="CLU_067278_1_0_9"/>
<feature type="signal peptide" evidence="2">
    <location>
        <begin position="1"/>
        <end position="25"/>
    </location>
</feature>
<organism evidence="4 6">
    <name type="scientific">Enterococcus phoeniculicola ATCC BAA-412</name>
    <dbReference type="NCBI Taxonomy" id="1158610"/>
    <lineage>
        <taxon>Bacteria</taxon>
        <taxon>Bacillati</taxon>
        <taxon>Bacillota</taxon>
        <taxon>Bacilli</taxon>
        <taxon>Lactobacillales</taxon>
        <taxon>Enterococcaceae</taxon>
        <taxon>Enterococcus</taxon>
    </lineage>
</organism>
<dbReference type="InterPro" id="IPR027994">
    <property type="entry name" value="WxL_dom"/>
</dbReference>
<keyword evidence="2" id="KW-0732">Signal</keyword>
<sequence length="252" mass="26155">MKKTTILTAGIILFSSLLGATTTFAADGGSYDSKGEITFKAGTDKTDPLDPSNPDPDKPVTPVDPVDPTGPKPGTNGPLSLDYASSFQFGEQSISTVDKTYYAALQTFSDGTADGPNYVQVTDTRGTQKGWELSVIQGAQFETATSDVLEGAKLSFANGKAVSNLQEGLNETESQAITPVATAAVTLVPGAKSVIMTAGDKQGVATWLYDLGKDATEAATAVSLKVPGKSVKLKDAYSTTLTWTLSDTPTAP</sequence>
<dbReference type="eggNOG" id="ENOG5030E2P">
    <property type="taxonomic scope" value="Bacteria"/>
</dbReference>
<evidence type="ECO:0000256" key="2">
    <source>
        <dbReference type="SAM" id="SignalP"/>
    </source>
</evidence>
<dbReference type="RefSeq" id="WP_010766769.1">
    <property type="nucleotide sequence ID" value="NZ_ASWE01000007.1"/>
</dbReference>
<dbReference type="Pfam" id="PF13731">
    <property type="entry name" value="WxL"/>
    <property type="match status" value="1"/>
</dbReference>
<accession>R3WPD7</accession>
<dbReference type="OrthoDB" id="2339326at2"/>
<proteinExistence type="predicted"/>
<protein>
    <recommendedName>
        <fullName evidence="3">WxL domain-containing protein</fullName>
    </recommendedName>
</protein>
<evidence type="ECO:0000313" key="4">
    <source>
        <dbReference type="EMBL" id="EOL49297.1"/>
    </source>
</evidence>